<dbReference type="NCBIfam" id="TIGR00254">
    <property type="entry name" value="GGDEF"/>
    <property type="match status" value="1"/>
</dbReference>
<dbReference type="GO" id="GO:0043709">
    <property type="term" value="P:cell adhesion involved in single-species biofilm formation"/>
    <property type="evidence" value="ECO:0007669"/>
    <property type="project" value="TreeGrafter"/>
</dbReference>
<feature type="transmembrane region" description="Helical" evidence="5">
    <location>
        <begin position="20"/>
        <end position="39"/>
    </location>
</feature>
<dbReference type="InterPro" id="IPR029787">
    <property type="entry name" value="Nucleotide_cyclase"/>
</dbReference>
<reference evidence="7 8" key="2">
    <citation type="submission" date="2020-04" db="EMBL/GenBank/DDBJ databases">
        <title>Complete genome sequence of Pseudomonas putida strain JQ581.</title>
        <authorList>
            <person name="Mu Y."/>
        </authorList>
    </citation>
    <scope>NUCLEOTIDE SEQUENCE [LARGE SCALE GENOMIC DNA]</scope>
    <source>
        <strain evidence="7 8">JQ581</strain>
    </source>
</reference>
<evidence type="ECO:0000256" key="3">
    <source>
        <dbReference type="ARBA" id="ARBA00012528"/>
    </source>
</evidence>
<organism evidence="7 8">
    <name type="scientific">Pseudomonas putida</name>
    <name type="common">Arthrobacter siderocapsulatus</name>
    <dbReference type="NCBI Taxonomy" id="303"/>
    <lineage>
        <taxon>Bacteria</taxon>
        <taxon>Pseudomonadati</taxon>
        <taxon>Pseudomonadota</taxon>
        <taxon>Gammaproteobacteria</taxon>
        <taxon>Pseudomonadales</taxon>
        <taxon>Pseudomonadaceae</taxon>
        <taxon>Pseudomonas</taxon>
    </lineage>
</organism>
<accession>A0AAP9SMZ6</accession>
<dbReference type="AlphaFoldDB" id="A0AAP9SMZ6"/>
<evidence type="ECO:0000313" key="8">
    <source>
        <dbReference type="Proteomes" id="UP000076857"/>
    </source>
</evidence>
<dbReference type="GO" id="GO:0005886">
    <property type="term" value="C:plasma membrane"/>
    <property type="evidence" value="ECO:0007669"/>
    <property type="project" value="UniProtKB-SubCell"/>
</dbReference>
<proteinExistence type="predicted"/>
<dbReference type="SMART" id="SM00267">
    <property type="entry name" value="GGDEF"/>
    <property type="match status" value="1"/>
</dbReference>
<comment type="catalytic activity">
    <reaction evidence="4">
        <text>2 GTP = 3',3'-c-di-GMP + 2 diphosphate</text>
        <dbReference type="Rhea" id="RHEA:24898"/>
        <dbReference type="ChEBI" id="CHEBI:33019"/>
        <dbReference type="ChEBI" id="CHEBI:37565"/>
        <dbReference type="ChEBI" id="CHEBI:58805"/>
        <dbReference type="EC" id="2.7.7.65"/>
    </reaction>
</comment>
<dbReference type="Gene3D" id="3.30.70.270">
    <property type="match status" value="1"/>
</dbReference>
<sequence length="496" mass="54502">MPTRLPRFAFHRSHPELTLNLGSCLAVLAIVAIVSFLLARERDSVELSAIRSSNNIVQLIESDILRNAELYDQSLQGLIWAVGRKELPEIPGPLRQRLLFNEAFVDRKRGDVLWLDKQGNVVGDSTSNVPRKANFGETGVFKAHQRDANLGLLVGPPFKARLGGLDWCISFSRRISGPDGEFAGLAAGALRLSYFSELFKRLDIGDDSSINLFNADGQLLARQPSRPQDPPIGSNYAERPNFKRILSEQSGNFTARSGSDGNPRMYTFARVAQLPLIVLVVHSADEVFQSWRRTAILVSVATGVLCVGILWLTLLLGRELRRRQEAEQGLATLAATDSLTGLANRRRLDQVLRQEWARAQRNRKPLAVLMVDVDHFKAFNQRHGHAGGDHALREVAKTIEASIRRPADLAARYGGEEFQVVLPETDLAGARLLAERIRTSVEALAPFADDAHSVTVSIGIGLSGPQHDLSSVLGAADEALYRAKAKGRNRVEGPDA</sequence>
<dbReference type="GO" id="GO:0052621">
    <property type="term" value="F:diguanylate cyclase activity"/>
    <property type="evidence" value="ECO:0007669"/>
    <property type="project" value="UniProtKB-EC"/>
</dbReference>
<keyword evidence="5" id="KW-0812">Transmembrane</keyword>
<evidence type="ECO:0000259" key="6">
    <source>
        <dbReference type="PROSITE" id="PS50887"/>
    </source>
</evidence>
<dbReference type="PANTHER" id="PTHR45138:SF9">
    <property type="entry name" value="DIGUANYLATE CYCLASE DGCM-RELATED"/>
    <property type="match status" value="1"/>
</dbReference>
<feature type="transmembrane region" description="Helical" evidence="5">
    <location>
        <begin position="296"/>
        <end position="316"/>
    </location>
</feature>
<keyword evidence="5" id="KW-0472">Membrane</keyword>
<evidence type="ECO:0000313" key="7">
    <source>
        <dbReference type="EMBL" id="QJQ08713.1"/>
    </source>
</evidence>
<dbReference type="InterPro" id="IPR000160">
    <property type="entry name" value="GGDEF_dom"/>
</dbReference>
<evidence type="ECO:0000256" key="1">
    <source>
        <dbReference type="ARBA" id="ARBA00001946"/>
    </source>
</evidence>
<dbReference type="EC" id="2.7.7.65" evidence="3"/>
<dbReference type="InterPro" id="IPR043128">
    <property type="entry name" value="Rev_trsase/Diguanyl_cyclase"/>
</dbReference>
<gene>
    <name evidence="7" type="ORF">A3L25_004550</name>
</gene>
<dbReference type="FunFam" id="3.30.70.270:FF:000001">
    <property type="entry name" value="Diguanylate cyclase domain protein"/>
    <property type="match status" value="1"/>
</dbReference>
<dbReference type="SUPFAM" id="SSF55073">
    <property type="entry name" value="Nucleotide cyclase"/>
    <property type="match status" value="1"/>
</dbReference>
<reference evidence="7 8" key="1">
    <citation type="submission" date="2016-04" db="EMBL/GenBank/DDBJ databases">
        <authorList>
            <person name="Qiu J."/>
        </authorList>
    </citation>
    <scope>NUCLEOTIDE SEQUENCE [LARGE SCALE GENOMIC DNA]</scope>
    <source>
        <strain evidence="7 8">JQ581</strain>
    </source>
</reference>
<dbReference type="InterPro" id="IPR050469">
    <property type="entry name" value="Diguanylate_Cyclase"/>
</dbReference>
<dbReference type="GO" id="GO:1902201">
    <property type="term" value="P:negative regulation of bacterial-type flagellum-dependent cell motility"/>
    <property type="evidence" value="ECO:0007669"/>
    <property type="project" value="TreeGrafter"/>
</dbReference>
<dbReference type="CDD" id="cd12914">
    <property type="entry name" value="PDC1_DGC_like"/>
    <property type="match status" value="1"/>
</dbReference>
<name>A0AAP9SMZ6_PSEPU</name>
<dbReference type="PANTHER" id="PTHR45138">
    <property type="entry name" value="REGULATORY COMPONENTS OF SENSORY TRANSDUCTION SYSTEM"/>
    <property type="match status" value="1"/>
</dbReference>
<comment type="subcellular location">
    <subcellularLocation>
        <location evidence="2">Cell inner membrane</location>
    </subcellularLocation>
</comment>
<evidence type="ECO:0000256" key="5">
    <source>
        <dbReference type="SAM" id="Phobius"/>
    </source>
</evidence>
<dbReference type="Gene3D" id="3.30.450.20">
    <property type="entry name" value="PAS domain"/>
    <property type="match status" value="2"/>
</dbReference>
<dbReference type="EMBL" id="CP050951">
    <property type="protein sequence ID" value="QJQ08713.1"/>
    <property type="molecule type" value="Genomic_DNA"/>
</dbReference>
<evidence type="ECO:0000256" key="4">
    <source>
        <dbReference type="ARBA" id="ARBA00034247"/>
    </source>
</evidence>
<protein>
    <recommendedName>
        <fullName evidence="3">diguanylate cyclase</fullName>
        <ecNumber evidence="3">2.7.7.65</ecNumber>
    </recommendedName>
</protein>
<dbReference type="CDD" id="cd01949">
    <property type="entry name" value="GGDEF"/>
    <property type="match status" value="1"/>
</dbReference>
<comment type="cofactor">
    <cofactor evidence="1">
        <name>Mg(2+)</name>
        <dbReference type="ChEBI" id="CHEBI:18420"/>
    </cofactor>
</comment>
<dbReference type="Pfam" id="PF22588">
    <property type="entry name" value="dCache_1_like"/>
    <property type="match status" value="1"/>
</dbReference>
<dbReference type="PROSITE" id="PS50887">
    <property type="entry name" value="GGDEF"/>
    <property type="match status" value="1"/>
</dbReference>
<feature type="domain" description="GGDEF" evidence="6">
    <location>
        <begin position="364"/>
        <end position="496"/>
    </location>
</feature>
<dbReference type="Proteomes" id="UP000076857">
    <property type="component" value="Chromosome"/>
</dbReference>
<dbReference type="RefSeq" id="WP_063424899.1">
    <property type="nucleotide sequence ID" value="NZ_CP050951.1"/>
</dbReference>
<keyword evidence="5" id="KW-1133">Transmembrane helix</keyword>
<evidence type="ECO:0000256" key="2">
    <source>
        <dbReference type="ARBA" id="ARBA00004533"/>
    </source>
</evidence>
<dbReference type="CDD" id="cd12915">
    <property type="entry name" value="PDC2_DGC_like"/>
    <property type="match status" value="1"/>
</dbReference>
<dbReference type="InterPro" id="IPR054327">
    <property type="entry name" value="His-kinase-like_sensor"/>
</dbReference>
<dbReference type="Pfam" id="PF00990">
    <property type="entry name" value="GGDEF"/>
    <property type="match status" value="1"/>
</dbReference>